<dbReference type="Pfam" id="PF01094">
    <property type="entry name" value="ANF_receptor"/>
    <property type="match status" value="3"/>
</dbReference>
<evidence type="ECO:0000256" key="7">
    <source>
        <dbReference type="ARBA" id="ARBA00023170"/>
    </source>
</evidence>
<dbReference type="InterPro" id="IPR028082">
    <property type="entry name" value="Peripla_BP_I"/>
</dbReference>
<gene>
    <name evidence="12" type="ORF">PLOB_00031519</name>
</gene>
<dbReference type="Pfam" id="PF07562">
    <property type="entry name" value="NCD3G"/>
    <property type="match status" value="2"/>
</dbReference>
<dbReference type="InterPro" id="IPR038550">
    <property type="entry name" value="GPCR_3_9-Cys_sf"/>
</dbReference>
<evidence type="ECO:0000313" key="12">
    <source>
        <dbReference type="EMBL" id="CAH3124977.1"/>
    </source>
</evidence>
<evidence type="ECO:0000256" key="2">
    <source>
        <dbReference type="ARBA" id="ARBA00022475"/>
    </source>
</evidence>
<evidence type="ECO:0000256" key="8">
    <source>
        <dbReference type="ARBA" id="ARBA00023180"/>
    </source>
</evidence>
<keyword evidence="7" id="KW-0675">Receptor</keyword>
<feature type="transmembrane region" description="Helical" evidence="10">
    <location>
        <begin position="553"/>
        <end position="570"/>
    </location>
</feature>
<dbReference type="Gene3D" id="2.10.50.30">
    <property type="entry name" value="GPCR, family 3, nine cysteines domain"/>
    <property type="match status" value="2"/>
</dbReference>
<dbReference type="PROSITE" id="PS00981">
    <property type="entry name" value="G_PROTEIN_RECEP_F3_3"/>
    <property type="match status" value="1"/>
</dbReference>
<feature type="transmembrane region" description="Helical" evidence="10">
    <location>
        <begin position="679"/>
        <end position="699"/>
    </location>
</feature>
<feature type="transmembrane region" description="Helical" evidence="10">
    <location>
        <begin position="711"/>
        <end position="731"/>
    </location>
</feature>
<evidence type="ECO:0000256" key="3">
    <source>
        <dbReference type="ARBA" id="ARBA00022692"/>
    </source>
</evidence>
<dbReference type="EMBL" id="CALNXK010000040">
    <property type="protein sequence ID" value="CAH3124977.1"/>
    <property type="molecule type" value="Genomic_DNA"/>
</dbReference>
<evidence type="ECO:0000256" key="4">
    <source>
        <dbReference type="ARBA" id="ARBA00022989"/>
    </source>
</evidence>
<feature type="transmembrane region" description="Helical" evidence="10">
    <location>
        <begin position="582"/>
        <end position="600"/>
    </location>
</feature>
<evidence type="ECO:0000256" key="6">
    <source>
        <dbReference type="ARBA" id="ARBA00023136"/>
    </source>
</evidence>
<feature type="transmembrane region" description="Helical" evidence="10">
    <location>
        <begin position="1307"/>
        <end position="1325"/>
    </location>
</feature>
<feature type="domain" description="G-protein coupled receptors family 3 profile" evidence="11">
    <location>
        <begin position="515"/>
        <end position="785"/>
    </location>
</feature>
<comment type="caution">
    <text evidence="12">The sequence shown here is derived from an EMBL/GenBank/DDBJ whole genome shotgun (WGS) entry which is preliminary data.</text>
</comment>
<keyword evidence="5" id="KW-0297">G-protein coupled receptor</keyword>
<keyword evidence="6 10" id="KW-0472">Membrane</keyword>
<name>A0ABN8NWK5_9CNID</name>
<comment type="subcellular location">
    <subcellularLocation>
        <location evidence="1">Cell membrane</location>
        <topology evidence="1">Multi-pass membrane protein</topology>
    </subcellularLocation>
</comment>
<dbReference type="PROSITE" id="PS50259">
    <property type="entry name" value="G_PROTEIN_RECEP_F3_4"/>
    <property type="match status" value="2"/>
</dbReference>
<keyword evidence="8" id="KW-0325">Glycoprotein</keyword>
<evidence type="ECO:0000256" key="10">
    <source>
        <dbReference type="SAM" id="Phobius"/>
    </source>
</evidence>
<dbReference type="SUPFAM" id="SSF53822">
    <property type="entry name" value="Periplasmic binding protein-like I"/>
    <property type="match status" value="2"/>
</dbReference>
<evidence type="ECO:0000256" key="1">
    <source>
        <dbReference type="ARBA" id="ARBA00004651"/>
    </source>
</evidence>
<keyword evidence="4 10" id="KW-1133">Transmembrane helix</keyword>
<feature type="transmembrane region" description="Helical" evidence="10">
    <location>
        <begin position="629"/>
        <end position="647"/>
    </location>
</feature>
<dbReference type="InterPro" id="IPR017979">
    <property type="entry name" value="GPCR_3_CS"/>
</dbReference>
<dbReference type="PANTHER" id="PTHR24060">
    <property type="entry name" value="METABOTROPIC GLUTAMATE RECEPTOR"/>
    <property type="match status" value="1"/>
</dbReference>
<evidence type="ECO:0000313" key="13">
    <source>
        <dbReference type="Proteomes" id="UP001159405"/>
    </source>
</evidence>
<dbReference type="PRINTS" id="PR00248">
    <property type="entry name" value="GPCRMGR"/>
</dbReference>
<sequence>MIFAIESINENQSLLPNVTLGYDIRNYCESTALAMKITYDFMRESDTSCMCDWNVSSSAKGNATKNVNSKPISALVGPYNSGSAVLVGSLLQVADIPAISPTATSVELSSQLYKDFFRTVPPDNWQAKVMADLIELFNWTYVAAVGLDDSYGRNGIWALEKESYNRETFCVAFSEFIPRLGYQDKIKQTVAKIKLRPSIGVIIVWLSGGYGRAFFVEAINENIEDRTLILSDALTAEEAVFLDPRFKILDGSLGIQPRDYRDRAFEEHLKMITPAKSVETGLVWWDELWRSQFNCSATHSRNSGVAVCDANLTSYHAVTKIRSSFVSYLIDAVYALAHALNSIYLCPSIKGQCPSLQPAVKGSDLQKYLRNVSFNGLTGNVRFDSSGDPLSASYDIINFQRQSTTEIAHRKVLVGVWDKDANPRLKINTTSLRWSPLVNNLSGPVAFCASECLPGTMKAPSTPCCWDCITCPQGTISSEMGSKSCKECDAETKPNKERTMCEHLPTINIGITSATGISVIIVAIIGLFLTALVCAYYAKFYETPIVKASSREVSFLLLLGIAALFGLSSFELAIPSNLQCSIAAFWRYSALNLCITVLFVKTMRITSVFQVDKVAQLFTPCFKTVTRQTILISLMNFSALLLLALWMCVDPPGREKIIRSDEHIFLVCKLFYNKNGFSLFLTVCIYTLIIALLCTYYAFKARGIPENFNEAKYIGFSMYILLLSSLAYYPVAFAFESWYQNTMESVRSQVSQYSFHVSRTKGKMLFSKGLRAYKDGDVMLGGLFSLNMAGNDYQWGDFSAKELGRAEAVVFAINSINRNSTLLPNVSLGYDIRNYCDSSAEAMQIAYDFMPLIGPYNSASAILVASLLQVCDIPAITSTATSTELSSQFYKDFFRTAPSDRWLAKAMADIIDLFEWTYVAAVGLDDSYGLNGILALEKESKIEMQGKTLILTDGNSIEETFLLDPGFKLLEGSLTIVAYNYPVHSFEQHLKRVTPAKSDDGGVQWRGELRRSQFNCSIAKSLDLGIAPCKPNLTFHHALSELRSSFVSYVIDAVYAIAYALDNIYRCIAEKGFRNASSCPSIHPTVNGRDLQKYLRNVSFDGLTGKVQFDKFGDALSASYSILNFQRSSATDKYLRKVQVGTWDKNAIPKLRLNTSLLRWKRFSNPVSFCSSECLPGTKKEMTLPCCWDCIRCPHGTISAKNGSDNCTKCESDAKPNEERTLCEKLPVVNIKLTTTVGIILAGISSIGFVFTLLVCGSYMKFYSTPVVKASNREISCLLLCGISSLFILAVLELLEPRNSLCSAKTFWRYFSLNLCITVLFLKTMRITSVFEVDKVAQLFAPCCKTFTRQVIFLSAMNLASISLLALWIFFDPPTRKNIIRFEEYVFLVCKPF</sequence>
<protein>
    <recommendedName>
        <fullName evidence="11">G-protein coupled receptors family 3 profile domain-containing protein</fullName>
    </recommendedName>
</protein>
<dbReference type="CDD" id="cd13953">
    <property type="entry name" value="7tm_classC_mGluR-like"/>
    <property type="match status" value="1"/>
</dbReference>
<dbReference type="InterPro" id="IPR050726">
    <property type="entry name" value="mGluR"/>
</dbReference>
<feature type="non-terminal residue" evidence="12">
    <location>
        <position position="1393"/>
    </location>
</feature>
<dbReference type="Gene3D" id="3.40.50.2300">
    <property type="match status" value="5"/>
</dbReference>
<feature type="transmembrane region" description="Helical" evidence="10">
    <location>
        <begin position="517"/>
        <end position="541"/>
    </location>
</feature>
<dbReference type="Pfam" id="PF00003">
    <property type="entry name" value="7tm_3"/>
    <property type="match status" value="2"/>
</dbReference>
<feature type="domain" description="G-protein coupled receptors family 3 profile" evidence="11">
    <location>
        <begin position="1237"/>
        <end position="1393"/>
    </location>
</feature>
<evidence type="ECO:0000256" key="9">
    <source>
        <dbReference type="ARBA" id="ARBA00023224"/>
    </source>
</evidence>
<keyword evidence="9" id="KW-0807">Transducer</keyword>
<evidence type="ECO:0000256" key="5">
    <source>
        <dbReference type="ARBA" id="ARBA00023040"/>
    </source>
</evidence>
<dbReference type="InterPro" id="IPR001828">
    <property type="entry name" value="ANF_lig-bd_rcpt"/>
</dbReference>
<dbReference type="Proteomes" id="UP001159405">
    <property type="component" value="Unassembled WGS sequence"/>
</dbReference>
<feature type="transmembrane region" description="Helical" evidence="10">
    <location>
        <begin position="1233"/>
        <end position="1256"/>
    </location>
</feature>
<accession>A0ABN8NWK5</accession>
<evidence type="ECO:0000259" key="11">
    <source>
        <dbReference type="PROSITE" id="PS50259"/>
    </source>
</evidence>
<proteinExistence type="predicted"/>
<keyword evidence="3 10" id="KW-0812">Transmembrane</keyword>
<reference evidence="12 13" key="1">
    <citation type="submission" date="2022-05" db="EMBL/GenBank/DDBJ databases">
        <authorList>
            <consortium name="Genoscope - CEA"/>
            <person name="William W."/>
        </authorList>
    </citation>
    <scope>NUCLEOTIDE SEQUENCE [LARGE SCALE GENOMIC DNA]</scope>
</reference>
<keyword evidence="13" id="KW-1185">Reference proteome</keyword>
<feature type="transmembrane region" description="Helical" evidence="10">
    <location>
        <begin position="1351"/>
        <end position="1371"/>
    </location>
</feature>
<organism evidence="12 13">
    <name type="scientific">Porites lobata</name>
    <dbReference type="NCBI Taxonomy" id="104759"/>
    <lineage>
        <taxon>Eukaryota</taxon>
        <taxon>Metazoa</taxon>
        <taxon>Cnidaria</taxon>
        <taxon>Anthozoa</taxon>
        <taxon>Hexacorallia</taxon>
        <taxon>Scleractinia</taxon>
        <taxon>Fungiina</taxon>
        <taxon>Poritidae</taxon>
        <taxon>Porites</taxon>
    </lineage>
</organism>
<feature type="transmembrane region" description="Helical" evidence="10">
    <location>
        <begin position="1277"/>
        <end position="1295"/>
    </location>
</feature>
<dbReference type="InterPro" id="IPR000337">
    <property type="entry name" value="GPCR_3"/>
</dbReference>
<dbReference type="InterPro" id="IPR017978">
    <property type="entry name" value="GPCR_3_C"/>
</dbReference>
<dbReference type="InterPro" id="IPR011500">
    <property type="entry name" value="GPCR_3_9-Cys_dom"/>
</dbReference>
<keyword evidence="2" id="KW-1003">Cell membrane</keyword>